<keyword evidence="1" id="KW-0560">Oxidoreductase</keyword>
<dbReference type="Pfam" id="PF01613">
    <property type="entry name" value="Flavin_Reduct"/>
    <property type="match status" value="1"/>
</dbReference>
<proteinExistence type="predicted"/>
<dbReference type="PANTHER" id="PTHR30466:SF1">
    <property type="entry name" value="FMN REDUCTASE (NADH) RUTF"/>
    <property type="match status" value="1"/>
</dbReference>
<dbReference type="Gene3D" id="2.30.110.10">
    <property type="entry name" value="Electron Transport, Fmn-binding Protein, Chain A"/>
    <property type="match status" value="1"/>
</dbReference>
<evidence type="ECO:0000313" key="3">
    <source>
        <dbReference type="EMBL" id="KGQ21657.2"/>
    </source>
</evidence>
<reference evidence="3 4" key="1">
    <citation type="journal article" date="2015" name="Genome Announc.">
        <title>Draft Genome Sequence of the Thermophile Thermus filiformis ATCC 43280, Producer of Carotenoid-(Di)glucoside-Branched Fatty Acid (Di)esters and Source of Hyperthermostable Enzymes of Biotechnological Interest.</title>
        <authorList>
            <person name="Mandelli F."/>
            <person name="Oliveira Ramires B."/>
            <person name="Couger M.B."/>
            <person name="Paixao D.A."/>
            <person name="Camilo C.M."/>
            <person name="Polikarpov I."/>
            <person name="Prade R."/>
            <person name="Riano-Pachon D.M."/>
            <person name="Squina F.M."/>
        </authorList>
    </citation>
    <scope>NUCLEOTIDE SEQUENCE [LARGE SCALE GENOMIC DNA]</scope>
    <source>
        <strain evidence="3 4">ATCC 43280</strain>
    </source>
</reference>
<dbReference type="EMBL" id="JPSL02000039">
    <property type="protein sequence ID" value="KGQ21657.2"/>
    <property type="molecule type" value="Genomic_DNA"/>
</dbReference>
<feature type="domain" description="Flavin reductase like" evidence="2">
    <location>
        <begin position="17"/>
        <end position="151"/>
    </location>
</feature>
<evidence type="ECO:0000259" key="2">
    <source>
        <dbReference type="SMART" id="SM00903"/>
    </source>
</evidence>
<dbReference type="RefSeq" id="WP_038065152.1">
    <property type="nucleotide sequence ID" value="NZ_JPSL02000039.1"/>
</dbReference>
<dbReference type="NCBIfam" id="NF042921">
    <property type="entry name" value="HpaC_Thermus"/>
    <property type="match status" value="1"/>
</dbReference>
<sequence>MKEGAEMGDKQAFKEAMSRFPSGVTVVLAGGRGMTASAFFSLSLEPPLVALGVSERAHLLPALLEAGRFTVSLLGEGQEGVADHFAGRKALEGPLLEGEPPRVRGALATLVCRLEAHHLGGDHRIVVGRVEEVHLGEMGLPLVYFHRAYRRIC</sequence>
<dbReference type="InterPro" id="IPR050268">
    <property type="entry name" value="NADH-dep_flavin_reductase"/>
</dbReference>
<protein>
    <submittedName>
        <fullName evidence="3">MFS transporter</fullName>
    </submittedName>
</protein>
<dbReference type="AlphaFoldDB" id="A0A0A2WSF8"/>
<dbReference type="GO" id="GO:0042602">
    <property type="term" value="F:riboflavin reductase (NADPH) activity"/>
    <property type="evidence" value="ECO:0007669"/>
    <property type="project" value="TreeGrafter"/>
</dbReference>
<evidence type="ECO:0000256" key="1">
    <source>
        <dbReference type="ARBA" id="ARBA00023002"/>
    </source>
</evidence>
<dbReference type="GO" id="GO:0006208">
    <property type="term" value="P:pyrimidine nucleobase catabolic process"/>
    <property type="evidence" value="ECO:0007669"/>
    <property type="project" value="TreeGrafter"/>
</dbReference>
<accession>A0A0A2WSF8</accession>
<keyword evidence="4" id="KW-1185">Reference proteome</keyword>
<dbReference type="SUPFAM" id="SSF50475">
    <property type="entry name" value="FMN-binding split barrel"/>
    <property type="match status" value="1"/>
</dbReference>
<dbReference type="InterPro" id="IPR012349">
    <property type="entry name" value="Split_barrel_FMN-bd"/>
</dbReference>
<dbReference type="GO" id="GO:0010181">
    <property type="term" value="F:FMN binding"/>
    <property type="evidence" value="ECO:0007669"/>
    <property type="project" value="InterPro"/>
</dbReference>
<dbReference type="InterPro" id="IPR053664">
    <property type="entry name" value="NFP_flavin_reductase"/>
</dbReference>
<organism evidence="3 4">
    <name type="scientific">Thermus filiformis</name>
    <dbReference type="NCBI Taxonomy" id="276"/>
    <lineage>
        <taxon>Bacteria</taxon>
        <taxon>Thermotogati</taxon>
        <taxon>Deinococcota</taxon>
        <taxon>Deinococci</taxon>
        <taxon>Thermales</taxon>
        <taxon>Thermaceae</taxon>
        <taxon>Thermus</taxon>
    </lineage>
</organism>
<dbReference type="Proteomes" id="UP000030364">
    <property type="component" value="Unassembled WGS sequence"/>
</dbReference>
<comment type="caution">
    <text evidence="3">The sequence shown here is derived from an EMBL/GenBank/DDBJ whole genome shotgun (WGS) entry which is preliminary data.</text>
</comment>
<dbReference type="SMART" id="SM00903">
    <property type="entry name" value="Flavin_Reduct"/>
    <property type="match status" value="1"/>
</dbReference>
<dbReference type="STRING" id="276.THFILI_08105"/>
<dbReference type="PANTHER" id="PTHR30466">
    <property type="entry name" value="FLAVIN REDUCTASE"/>
    <property type="match status" value="1"/>
</dbReference>
<dbReference type="InterPro" id="IPR002563">
    <property type="entry name" value="Flavin_Rdtase-like_dom"/>
</dbReference>
<evidence type="ECO:0000313" key="4">
    <source>
        <dbReference type="Proteomes" id="UP000030364"/>
    </source>
</evidence>
<name>A0A0A2WSF8_THEFI</name>
<gene>
    <name evidence="3" type="ORF">THFILI_08105</name>
</gene>